<dbReference type="EMBL" id="JAFBMS010000015">
    <property type="protein sequence ID" value="KAG9346342.1"/>
    <property type="molecule type" value="Genomic_DNA"/>
</dbReference>
<organism evidence="1 2">
    <name type="scientific">Albula glossodonta</name>
    <name type="common">roundjaw bonefish</name>
    <dbReference type="NCBI Taxonomy" id="121402"/>
    <lineage>
        <taxon>Eukaryota</taxon>
        <taxon>Metazoa</taxon>
        <taxon>Chordata</taxon>
        <taxon>Craniata</taxon>
        <taxon>Vertebrata</taxon>
        <taxon>Euteleostomi</taxon>
        <taxon>Actinopterygii</taxon>
        <taxon>Neopterygii</taxon>
        <taxon>Teleostei</taxon>
        <taxon>Albuliformes</taxon>
        <taxon>Albulidae</taxon>
        <taxon>Albula</taxon>
    </lineage>
</organism>
<keyword evidence="2" id="KW-1185">Reference proteome</keyword>
<protein>
    <submittedName>
        <fullName evidence="1">Uncharacterized protein</fullName>
    </submittedName>
</protein>
<dbReference type="InterPro" id="IPR016186">
    <property type="entry name" value="C-type_lectin-like/link_sf"/>
</dbReference>
<gene>
    <name evidence="1" type="ORF">JZ751_006653</name>
</gene>
<dbReference type="SUPFAM" id="SSF56436">
    <property type="entry name" value="C-type lectin-like"/>
    <property type="match status" value="1"/>
</dbReference>
<dbReference type="AlphaFoldDB" id="A0A8T2P9P0"/>
<name>A0A8T2P9P0_9TELE</name>
<dbReference type="Gene3D" id="3.10.100.10">
    <property type="entry name" value="Mannose-Binding Protein A, subunit A"/>
    <property type="match status" value="1"/>
</dbReference>
<dbReference type="InterPro" id="IPR016187">
    <property type="entry name" value="CTDL_fold"/>
</dbReference>
<accession>A0A8T2P9P0</accession>
<evidence type="ECO:0000313" key="2">
    <source>
        <dbReference type="Proteomes" id="UP000824540"/>
    </source>
</evidence>
<reference evidence="1" key="1">
    <citation type="thesis" date="2021" institute="BYU ScholarsArchive" country="Provo, UT, USA">
        <title>Applications of and Algorithms for Genome Assembly and Genomic Analyses with an Emphasis on Marine Teleosts.</title>
        <authorList>
            <person name="Pickett B.D."/>
        </authorList>
    </citation>
    <scope>NUCLEOTIDE SEQUENCE</scope>
    <source>
        <strain evidence="1">HI-2016</strain>
    </source>
</reference>
<proteinExistence type="predicted"/>
<comment type="caution">
    <text evidence="1">The sequence shown here is derived from an EMBL/GenBank/DDBJ whole genome shotgun (WGS) entry which is preliminary data.</text>
</comment>
<evidence type="ECO:0000313" key="1">
    <source>
        <dbReference type="EMBL" id="KAG9346342.1"/>
    </source>
</evidence>
<dbReference type="Proteomes" id="UP000824540">
    <property type="component" value="Unassembled WGS sequence"/>
</dbReference>
<sequence>MDAQSSHLEDHKQIHVQAVFPLATPGQQQTAEDAGKAAVTVGQLSQCQADWQTVSLLLLGLRREEREWDESLEFCEQHNASLAVIRNHREMVWKTKAK</sequence>